<gene>
    <name evidence="3" type="ORF">CYCCA115_LOCUS16404</name>
</gene>
<feature type="region of interest" description="Disordered" evidence="2">
    <location>
        <begin position="1183"/>
        <end position="1274"/>
    </location>
</feature>
<feature type="compositionally biased region" description="Basic and acidic residues" evidence="2">
    <location>
        <begin position="593"/>
        <end position="617"/>
    </location>
</feature>
<feature type="compositionally biased region" description="Polar residues" evidence="2">
    <location>
        <begin position="1"/>
        <end position="12"/>
    </location>
</feature>
<keyword evidence="4" id="KW-1185">Reference proteome</keyword>
<organism evidence="3 4">
    <name type="scientific">Cylindrotheca closterium</name>
    <dbReference type="NCBI Taxonomy" id="2856"/>
    <lineage>
        <taxon>Eukaryota</taxon>
        <taxon>Sar</taxon>
        <taxon>Stramenopiles</taxon>
        <taxon>Ochrophyta</taxon>
        <taxon>Bacillariophyta</taxon>
        <taxon>Bacillariophyceae</taxon>
        <taxon>Bacillariophycidae</taxon>
        <taxon>Bacillariales</taxon>
        <taxon>Bacillariaceae</taxon>
        <taxon>Cylindrotheca</taxon>
    </lineage>
</organism>
<feature type="compositionally biased region" description="Basic and acidic residues" evidence="2">
    <location>
        <begin position="1190"/>
        <end position="1199"/>
    </location>
</feature>
<feature type="region of interest" description="Disordered" evidence="2">
    <location>
        <begin position="1435"/>
        <end position="1464"/>
    </location>
</feature>
<feature type="region of interest" description="Disordered" evidence="2">
    <location>
        <begin position="469"/>
        <end position="764"/>
    </location>
</feature>
<feature type="compositionally biased region" description="Polar residues" evidence="2">
    <location>
        <begin position="571"/>
        <end position="592"/>
    </location>
</feature>
<feature type="compositionally biased region" description="Basic and acidic residues" evidence="2">
    <location>
        <begin position="147"/>
        <end position="156"/>
    </location>
</feature>
<feature type="compositionally biased region" description="Basic and acidic residues" evidence="2">
    <location>
        <begin position="302"/>
        <end position="318"/>
    </location>
</feature>
<proteinExistence type="predicted"/>
<evidence type="ECO:0000256" key="2">
    <source>
        <dbReference type="SAM" id="MobiDB-lite"/>
    </source>
</evidence>
<evidence type="ECO:0000313" key="3">
    <source>
        <dbReference type="EMBL" id="CAJ1956801.1"/>
    </source>
</evidence>
<comment type="caution">
    <text evidence="3">The sequence shown here is derived from an EMBL/GenBank/DDBJ whole genome shotgun (WGS) entry which is preliminary data.</text>
</comment>
<sequence>MSLPSSISNDINESFRDETSDRKGKSTGKSVFKKLRQSISVAIPRKGKNEGISSSDDDESFGEKKSKRKKGKTAISEENESAESNIEVDDFLKALDSQFDATQERIGDGKQKSKKKKTRKSSLESLMDEEGDGAGVKTKKKKKTRKSTLETSERQADATAPEFPDGKKRKKKKKPKQAEVFHDEYGGNEPVHVEPMPSEDGMKRKKKKKKSKPMDGADSMNAVAIEDGGEGEVKPKKKKKKRSSEIPDAFPVEDLAASTRSTGKGKGKGKGKDKPKSNKKKSKRKSEFNPSLVEEVDVMADNDPKTSHQAVEKGKTEDPNPSASQIEGRCISPSNVATENTILACYTRVAVDQPVPFHLTQDDNGSILIQDIDSKFQATTGIQVGQRVLQLQEKDIASFQSLQDIQRTVQETLDLNIILMKFPDENERVKSLDTNIQSNIVETDVVAGDEGDEQKQLLVDPDLYEFETDTEGEDGEVSEGVFNDPQHGDMVFEKKSNDNDDSSFESWESDTSEKEKATREVATSHTEPQIEDKAPPAETHHDNDQSSVESDFWESDTEENGGKVPGKVAETSPTEPIPSASNHQYDNDQSSVEPDRWESDMSEKEEKKGEDIAKEPSIELTLDTSNLPVPNENDQSSVESDWESDESEARESPKEILNLIAPKSNLATMRQDNKSDILPSDTSQNEDETTDDMVESTSGEVPPKNETEPDTMETQQIENENVRIVEDLTSDLGDGHQENISISSHNSDSELDNDQDAGIVDESLGKGSLQAEIKQETVNEATEALAADICGAPMDSVDEPKQDKDQAEPKSPYATSSDNVTASEDSSSSSSSGNDSSISSNSNRSTGNKATNPGLLRSQSNAEGDIAAIDSLVAEDTDIVSKEQSMHGDDTQEKESKDVIEGGEKIGGLFSNFKRLFGSETQGDDGANHSAKNSADNEDLKSGKSSEETKSPNTVLNPTDKGNVQEAPEDDEHDPESANTTALAETKAVAASKSPELSAGDNINVEKSDESGPETNDNKSSNTRSQDTYSEESIENPLFSNVKKFFGGEAVQDNEGKRSKETELSRDTAEPSPVEDDSPPSPSQQLRGAVATAVDGCTMQSPKNHDEPSSPDENLRGAVTAVIASNTFAAEQVKGDEASDDEGHAKDNNATEPENGIAVQEVRHDEPLSPAQLLRGAITAVMTSNNFGGEHPEQMKGDEASDEEEHAKANNVTEPEKRVVVEDLQQSKNTKEDEGNARACNATDTENDILLQADPESNHSTTEEPSSLPSSPAQLLQGAVTGGMTSNTLVVEQVDAEPSSTAQLLRGAVAAVMASNNLGAASESTVEPISPVSSRHGGDAIQTEDSQATGGLLSSFRSFSEKLMSPNSLKSPSNRKLEIEKEKEEKMKLMLEHLSLDEDEIVGGAEMQEKLIREHQEETARLTQDDKYYKLDSKLDSNTHLESGSSTSVPEELAESQPDETQQHAVGQIENPFSGAAVVTIETSAATNFGTPTALPENFLEIPKAAENIGFIEDDTLKGFGTPTTLPEDFLQIPETVFIEDDTSKVFGTPTTLPKDFLQIPSVGDGRRINKKERQLEYSPGLKAGPPVEIILVDMQKQLNELHEKLNEQQRARERLEKEAEVWETKSTDQEDQLETYKGMNEDLQEDYDMVLGKYNEQVDQNAALLGIIDMMKQAASARESVLAKKVDIIRTLEEEVSALQQSSNKKQLKELKDENAKLRQMVKIQKESIQAALKGML</sequence>
<feature type="compositionally biased region" description="Basic and acidic residues" evidence="2">
    <location>
        <begin position="798"/>
        <end position="808"/>
    </location>
</feature>
<feature type="compositionally biased region" description="Basic and acidic residues" evidence="2">
    <location>
        <begin position="528"/>
        <end position="544"/>
    </location>
</feature>
<feature type="coiled-coil region" evidence="1">
    <location>
        <begin position="1683"/>
        <end position="1729"/>
    </location>
</feature>
<keyword evidence="1" id="KW-0175">Coiled coil</keyword>
<feature type="compositionally biased region" description="Polar residues" evidence="2">
    <location>
        <begin position="846"/>
        <end position="862"/>
    </location>
</feature>
<feature type="compositionally biased region" description="Basic and acidic residues" evidence="2">
    <location>
        <begin position="486"/>
        <end position="498"/>
    </location>
</feature>
<feature type="compositionally biased region" description="Polar residues" evidence="2">
    <location>
        <begin position="1440"/>
        <end position="1449"/>
    </location>
</feature>
<dbReference type="EMBL" id="CAKOGP040001925">
    <property type="protein sequence ID" value="CAJ1956801.1"/>
    <property type="molecule type" value="Genomic_DNA"/>
</dbReference>
<feature type="compositionally biased region" description="Basic and acidic residues" evidence="2">
    <location>
        <begin position="1133"/>
        <end position="1149"/>
    </location>
</feature>
<feature type="compositionally biased region" description="Low complexity" evidence="2">
    <location>
        <begin position="1263"/>
        <end position="1274"/>
    </location>
</feature>
<dbReference type="Proteomes" id="UP001295423">
    <property type="component" value="Unassembled WGS sequence"/>
</dbReference>
<feature type="compositionally biased region" description="Basic residues" evidence="2">
    <location>
        <begin position="137"/>
        <end position="146"/>
    </location>
</feature>
<feature type="compositionally biased region" description="Acidic residues" evidence="2">
    <location>
        <begin position="77"/>
        <end position="87"/>
    </location>
</feature>
<feature type="compositionally biased region" description="Basic and acidic residues" evidence="2">
    <location>
        <begin position="1054"/>
        <end position="1069"/>
    </location>
</feature>
<feature type="compositionally biased region" description="Acidic residues" evidence="2">
    <location>
        <begin position="499"/>
        <end position="510"/>
    </location>
</feature>
<feature type="region of interest" description="Disordered" evidence="2">
    <location>
        <begin position="1325"/>
        <end position="1349"/>
    </location>
</feature>
<accession>A0AAD2JJY0</accession>
<feature type="region of interest" description="Disordered" evidence="2">
    <location>
        <begin position="917"/>
        <end position="1171"/>
    </location>
</feature>
<feature type="compositionally biased region" description="Basic and acidic residues" evidence="2">
    <location>
        <begin position="13"/>
        <end position="24"/>
    </location>
</feature>
<feature type="compositionally biased region" description="Basic and acidic residues" evidence="2">
    <location>
        <begin position="102"/>
        <end position="111"/>
    </location>
</feature>
<reference evidence="3" key="1">
    <citation type="submission" date="2023-08" db="EMBL/GenBank/DDBJ databases">
        <authorList>
            <person name="Audoor S."/>
            <person name="Bilcke G."/>
        </authorList>
    </citation>
    <scope>NUCLEOTIDE SEQUENCE</scope>
</reference>
<feature type="region of interest" description="Disordered" evidence="2">
    <location>
        <begin position="1"/>
        <end position="87"/>
    </location>
</feature>
<feature type="compositionally biased region" description="Basic and acidic residues" evidence="2">
    <location>
        <begin position="176"/>
        <end position="185"/>
    </location>
</feature>
<feature type="region of interest" description="Disordered" evidence="2">
    <location>
        <begin position="784"/>
        <end position="862"/>
    </location>
</feature>
<feature type="coiled-coil region" evidence="1">
    <location>
        <begin position="1592"/>
        <end position="1647"/>
    </location>
</feature>
<feature type="region of interest" description="Disordered" evidence="2">
    <location>
        <begin position="878"/>
        <end position="903"/>
    </location>
</feature>
<protein>
    <submittedName>
        <fullName evidence="3">Uncharacterized protein</fullName>
    </submittedName>
</protein>
<feature type="compositionally biased region" description="Basic and acidic residues" evidence="2">
    <location>
        <begin position="879"/>
        <end position="903"/>
    </location>
</feature>
<name>A0AAD2JJY0_9STRA</name>
<feature type="compositionally biased region" description="Polar residues" evidence="2">
    <location>
        <begin position="1013"/>
        <end position="1028"/>
    </location>
</feature>
<evidence type="ECO:0000256" key="1">
    <source>
        <dbReference type="SAM" id="Coils"/>
    </source>
</evidence>
<feature type="region of interest" description="Disordered" evidence="2">
    <location>
        <begin position="102"/>
        <end position="328"/>
    </location>
</feature>
<feature type="compositionally biased region" description="Acidic residues" evidence="2">
    <location>
        <begin position="684"/>
        <end position="694"/>
    </location>
</feature>
<feature type="compositionally biased region" description="Polar residues" evidence="2">
    <location>
        <begin position="951"/>
        <end position="962"/>
    </location>
</feature>
<feature type="compositionally biased region" description="Basic and acidic residues" evidence="2">
    <location>
        <begin position="938"/>
        <end position="950"/>
    </location>
</feature>
<feature type="compositionally biased region" description="Low complexity" evidence="2">
    <location>
        <begin position="816"/>
        <end position="845"/>
    </location>
</feature>
<evidence type="ECO:0000313" key="4">
    <source>
        <dbReference type="Proteomes" id="UP001295423"/>
    </source>
</evidence>